<name>A0A0C3PJV3_PISTI</name>
<reference evidence="2" key="2">
    <citation type="submission" date="2015-01" db="EMBL/GenBank/DDBJ databases">
        <title>Evolutionary Origins and Diversification of the Mycorrhizal Mutualists.</title>
        <authorList>
            <consortium name="DOE Joint Genome Institute"/>
            <consortium name="Mycorrhizal Genomics Consortium"/>
            <person name="Kohler A."/>
            <person name="Kuo A."/>
            <person name="Nagy L.G."/>
            <person name="Floudas D."/>
            <person name="Copeland A."/>
            <person name="Barry K.W."/>
            <person name="Cichocki N."/>
            <person name="Veneault-Fourrey C."/>
            <person name="LaButti K."/>
            <person name="Lindquist E.A."/>
            <person name="Lipzen A."/>
            <person name="Lundell T."/>
            <person name="Morin E."/>
            <person name="Murat C."/>
            <person name="Riley R."/>
            <person name="Ohm R."/>
            <person name="Sun H."/>
            <person name="Tunlid A."/>
            <person name="Henrissat B."/>
            <person name="Grigoriev I.V."/>
            <person name="Hibbett D.S."/>
            <person name="Martin F."/>
        </authorList>
    </citation>
    <scope>NUCLEOTIDE SEQUENCE [LARGE SCALE GENOMIC DNA]</scope>
    <source>
        <strain evidence="2">Marx 270</strain>
    </source>
</reference>
<accession>A0A0C3PJV3</accession>
<protein>
    <submittedName>
        <fullName evidence="1">Uncharacterized protein</fullName>
    </submittedName>
</protein>
<reference evidence="1 2" key="1">
    <citation type="submission" date="2014-04" db="EMBL/GenBank/DDBJ databases">
        <authorList>
            <consortium name="DOE Joint Genome Institute"/>
            <person name="Kuo A."/>
            <person name="Kohler A."/>
            <person name="Costa M.D."/>
            <person name="Nagy L.G."/>
            <person name="Floudas D."/>
            <person name="Copeland A."/>
            <person name="Barry K.W."/>
            <person name="Cichocki N."/>
            <person name="Veneault-Fourrey C."/>
            <person name="LaButti K."/>
            <person name="Lindquist E.A."/>
            <person name="Lipzen A."/>
            <person name="Lundell T."/>
            <person name="Morin E."/>
            <person name="Murat C."/>
            <person name="Sun H."/>
            <person name="Tunlid A."/>
            <person name="Henrissat B."/>
            <person name="Grigoriev I.V."/>
            <person name="Hibbett D.S."/>
            <person name="Martin F."/>
            <person name="Nordberg H.P."/>
            <person name="Cantor M.N."/>
            <person name="Hua S.X."/>
        </authorList>
    </citation>
    <scope>NUCLEOTIDE SEQUENCE [LARGE SCALE GENOMIC DNA]</scope>
    <source>
        <strain evidence="1 2">Marx 270</strain>
    </source>
</reference>
<dbReference type="AlphaFoldDB" id="A0A0C3PJV3"/>
<dbReference type="Proteomes" id="UP000054217">
    <property type="component" value="Unassembled WGS sequence"/>
</dbReference>
<gene>
    <name evidence="1" type="ORF">M404DRAFT_174117</name>
</gene>
<evidence type="ECO:0000313" key="1">
    <source>
        <dbReference type="EMBL" id="KIO14465.1"/>
    </source>
</evidence>
<dbReference type="InParanoid" id="A0A0C3PJV3"/>
<evidence type="ECO:0000313" key="2">
    <source>
        <dbReference type="Proteomes" id="UP000054217"/>
    </source>
</evidence>
<keyword evidence="2" id="KW-1185">Reference proteome</keyword>
<organism evidence="1 2">
    <name type="scientific">Pisolithus tinctorius Marx 270</name>
    <dbReference type="NCBI Taxonomy" id="870435"/>
    <lineage>
        <taxon>Eukaryota</taxon>
        <taxon>Fungi</taxon>
        <taxon>Dikarya</taxon>
        <taxon>Basidiomycota</taxon>
        <taxon>Agaricomycotina</taxon>
        <taxon>Agaricomycetes</taxon>
        <taxon>Agaricomycetidae</taxon>
        <taxon>Boletales</taxon>
        <taxon>Sclerodermatineae</taxon>
        <taxon>Pisolithaceae</taxon>
        <taxon>Pisolithus</taxon>
    </lineage>
</organism>
<proteinExistence type="predicted"/>
<dbReference type="HOGENOM" id="CLU_2484200_0_0_1"/>
<sequence>MGKVILNSIAIAEEHRFSVANMARIRISATDGCTRAYFELERRLPQRNKTGIRVMPSVRPPSRACTHRTNVLHRLAREVEVQSDDYL</sequence>
<dbReference type="EMBL" id="KN831944">
    <property type="protein sequence ID" value="KIO14465.1"/>
    <property type="molecule type" value="Genomic_DNA"/>
</dbReference>